<comment type="caution">
    <text evidence="2">The sequence shown here is derived from an EMBL/GenBank/DDBJ whole genome shotgun (WGS) entry which is preliminary data.</text>
</comment>
<evidence type="ECO:0000313" key="2">
    <source>
        <dbReference type="EMBL" id="MBC6449718.1"/>
    </source>
</evidence>
<organism evidence="2 3">
    <name type="scientific">Actinokineospora xionganensis</name>
    <dbReference type="NCBI Taxonomy" id="2684470"/>
    <lineage>
        <taxon>Bacteria</taxon>
        <taxon>Bacillati</taxon>
        <taxon>Actinomycetota</taxon>
        <taxon>Actinomycetes</taxon>
        <taxon>Pseudonocardiales</taxon>
        <taxon>Pseudonocardiaceae</taxon>
        <taxon>Actinokineospora</taxon>
    </lineage>
</organism>
<feature type="domain" description="HTH cro/C1-type" evidence="1">
    <location>
        <begin position="16"/>
        <end position="70"/>
    </location>
</feature>
<name>A0ABR7LAX2_9PSEU</name>
<proteinExistence type="predicted"/>
<dbReference type="Pfam" id="PF19054">
    <property type="entry name" value="DUF5753"/>
    <property type="match status" value="1"/>
</dbReference>
<gene>
    <name evidence="2" type="ORF">GPZ80_21370</name>
</gene>
<keyword evidence="3" id="KW-1185">Reference proteome</keyword>
<dbReference type="Pfam" id="PF13560">
    <property type="entry name" value="HTH_31"/>
    <property type="match status" value="1"/>
</dbReference>
<evidence type="ECO:0000259" key="1">
    <source>
        <dbReference type="PROSITE" id="PS50943"/>
    </source>
</evidence>
<dbReference type="InterPro" id="IPR010982">
    <property type="entry name" value="Lambda_DNA-bd_dom_sf"/>
</dbReference>
<dbReference type="SUPFAM" id="SSF47413">
    <property type="entry name" value="lambda repressor-like DNA-binding domains"/>
    <property type="match status" value="1"/>
</dbReference>
<accession>A0ABR7LAX2</accession>
<evidence type="ECO:0000313" key="3">
    <source>
        <dbReference type="Proteomes" id="UP000734823"/>
    </source>
</evidence>
<protein>
    <submittedName>
        <fullName evidence="2">Helix-turn-helix domain-containing protein</fullName>
    </submittedName>
</protein>
<dbReference type="EMBL" id="JABVED010000012">
    <property type="protein sequence ID" value="MBC6449718.1"/>
    <property type="molecule type" value="Genomic_DNA"/>
</dbReference>
<dbReference type="InterPro" id="IPR043917">
    <property type="entry name" value="DUF5753"/>
</dbReference>
<sequence length="278" mass="30976">MNDRVPARARALAAELKVLRERSGLTTRAAAKRLGTSIASLNRSETGRRMASVADVSALLAIYGVTGPERKRIMSLTENDEQSGWWGLGVRAHLLEALIHFESQAESFIHYSSILVPGFLQTADYARAVIGAGPFDAEEVERRVAHRLERQKVLFKPVRPRYRLILDEAVLRRPIGGSAAMATQIRWLIDMANQPNITIHVIPFRHGYYELSSSFSILEFPTLPSLVYVENGNASGFPDAPVDTDRYVETVGRLMRVALDSFDSVEFLARMAADHERG</sequence>
<dbReference type="Gene3D" id="1.10.260.40">
    <property type="entry name" value="lambda repressor-like DNA-binding domains"/>
    <property type="match status" value="1"/>
</dbReference>
<dbReference type="PROSITE" id="PS50943">
    <property type="entry name" value="HTH_CROC1"/>
    <property type="match status" value="1"/>
</dbReference>
<dbReference type="Proteomes" id="UP000734823">
    <property type="component" value="Unassembled WGS sequence"/>
</dbReference>
<dbReference type="InterPro" id="IPR001387">
    <property type="entry name" value="Cro/C1-type_HTH"/>
</dbReference>
<reference evidence="2 3" key="1">
    <citation type="submission" date="2020-06" db="EMBL/GenBank/DDBJ databases">
        <title>Actinokineospora xiongansis sp. nov., isolated from soil of Baiyangdian.</title>
        <authorList>
            <person name="Zhang X."/>
        </authorList>
    </citation>
    <scope>NUCLEOTIDE SEQUENCE [LARGE SCALE GENOMIC DNA]</scope>
    <source>
        <strain evidence="2 3">HBU206404</strain>
    </source>
</reference>
<dbReference type="SMART" id="SM00530">
    <property type="entry name" value="HTH_XRE"/>
    <property type="match status" value="1"/>
</dbReference>
<dbReference type="CDD" id="cd00093">
    <property type="entry name" value="HTH_XRE"/>
    <property type="match status" value="1"/>
</dbReference>